<protein>
    <submittedName>
        <fullName evidence="3">Synaptotagmin-1</fullName>
    </submittedName>
</protein>
<feature type="transmembrane region" description="Helical" evidence="2">
    <location>
        <begin position="73"/>
        <end position="94"/>
    </location>
</feature>
<keyword evidence="2" id="KW-0472">Membrane</keyword>
<evidence type="ECO:0000256" key="1">
    <source>
        <dbReference type="SAM" id="MobiDB-lite"/>
    </source>
</evidence>
<keyword evidence="2" id="KW-0812">Transmembrane</keyword>
<dbReference type="eggNOG" id="KOG1028">
    <property type="taxonomic scope" value="Eukaryota"/>
</dbReference>
<evidence type="ECO:0000256" key="2">
    <source>
        <dbReference type="SAM" id="Phobius"/>
    </source>
</evidence>
<name>A0A0F8AQY6_LARCR</name>
<proteinExistence type="predicted"/>
<accession>A0A0F8AQY6</accession>
<evidence type="ECO:0000313" key="3">
    <source>
        <dbReference type="EMBL" id="KKF27574.1"/>
    </source>
</evidence>
<organism evidence="3">
    <name type="scientific">Larimichthys crocea</name>
    <name type="common">Large yellow croaker</name>
    <name type="synonym">Pseudosciaena crocea</name>
    <dbReference type="NCBI Taxonomy" id="215358"/>
    <lineage>
        <taxon>Eukaryota</taxon>
        <taxon>Metazoa</taxon>
        <taxon>Chordata</taxon>
        <taxon>Craniata</taxon>
        <taxon>Vertebrata</taxon>
        <taxon>Euteleostomi</taxon>
        <taxon>Actinopterygii</taxon>
        <taxon>Neopterygii</taxon>
        <taxon>Teleostei</taxon>
        <taxon>Neoteleostei</taxon>
        <taxon>Acanthomorphata</taxon>
        <taxon>Eupercaria</taxon>
        <taxon>Sciaenidae</taxon>
        <taxon>Larimichthys</taxon>
    </lineage>
</organism>
<keyword evidence="2" id="KW-1133">Transmembrane helix</keyword>
<feature type="compositionally biased region" description="Acidic residues" evidence="1">
    <location>
        <begin position="128"/>
        <end position="147"/>
    </location>
</feature>
<sequence length="173" mass="19269">MKFNLFRRPQAVAAAEPTGATTMTMAPTQGAISTSAPEISGSGNNTEISKNDMFEEIKSKFLNEIDKIPLPPWALIAIAVVAALLMLTCCFCIIKKCCCKKKKNKKGKKGKDGFNMKNMQGGEKHQDDDDDEGETGLTEEEKEEEEKEQEKLGKLQYSIDYDFENTKVCARFL</sequence>
<gene>
    <name evidence="3" type="ORF">EH28_00396</name>
</gene>
<reference evidence="3" key="1">
    <citation type="journal article" date="2015" name="PLoS Genet.">
        <title>Genome Sequencing of the Perciform Fish Larimichthys crocea Provides Insights into Molecular and Genetic Mechanisms of Stress Adaptation.</title>
        <authorList>
            <person name="Ao J."/>
            <person name="Mu Y."/>
            <person name="Xiang L.X."/>
            <person name="Fan D."/>
            <person name="Feng M."/>
            <person name="Zhang S."/>
            <person name="Shi Q."/>
            <person name="Zhu L.Y."/>
            <person name="Li T."/>
            <person name="Ding Y."/>
            <person name="Nie L."/>
            <person name="Li Q."/>
            <person name="Dong W.R."/>
            <person name="Jiang L."/>
            <person name="Sun B."/>
            <person name="Zhang X."/>
            <person name="Li M."/>
            <person name="Zhang H.Q."/>
            <person name="Xie S."/>
            <person name="Zhu Y."/>
            <person name="Jiang X."/>
            <person name="Wang X."/>
            <person name="Mu P."/>
            <person name="Chen W."/>
            <person name="Yue Z."/>
            <person name="Wang Z."/>
            <person name="Wang J."/>
            <person name="Shao J.Z."/>
            <person name="Chen X."/>
        </authorList>
    </citation>
    <scope>NUCLEOTIDE SEQUENCE [LARGE SCALE GENOMIC DNA]</scope>
    <source>
        <strain evidence="3">SSNF</strain>
        <tissue evidence="3">Blood</tissue>
    </source>
</reference>
<dbReference type="EMBL" id="KQ041368">
    <property type="protein sequence ID" value="KKF27574.1"/>
    <property type="molecule type" value="Genomic_DNA"/>
</dbReference>
<dbReference type="AlphaFoldDB" id="A0A0F8AQY6"/>
<feature type="region of interest" description="Disordered" evidence="1">
    <location>
        <begin position="103"/>
        <end position="153"/>
    </location>
</feature>